<keyword evidence="4 6" id="KW-1133">Transmembrane helix</keyword>
<dbReference type="SMART" id="SM00849">
    <property type="entry name" value="Lactamase_B"/>
    <property type="match status" value="1"/>
</dbReference>
<dbReference type="InterPro" id="IPR052159">
    <property type="entry name" value="Competence_DNA_uptake"/>
</dbReference>
<dbReference type="NCBIfam" id="TIGR00361">
    <property type="entry name" value="ComEC_Rec2"/>
    <property type="match status" value="1"/>
</dbReference>
<gene>
    <name evidence="8" type="ORF">VAT7223_02856</name>
</gene>
<evidence type="ECO:0000256" key="2">
    <source>
        <dbReference type="ARBA" id="ARBA00022475"/>
    </source>
</evidence>
<dbReference type="PANTHER" id="PTHR30619">
    <property type="entry name" value="DNA INTERNALIZATION/COMPETENCE PROTEIN COMEC/REC2"/>
    <property type="match status" value="1"/>
</dbReference>
<evidence type="ECO:0000256" key="6">
    <source>
        <dbReference type="SAM" id="Phobius"/>
    </source>
</evidence>
<name>A0A1C3IWS2_9VIBR</name>
<keyword evidence="2" id="KW-1003">Cell membrane</keyword>
<dbReference type="SUPFAM" id="SSF56281">
    <property type="entry name" value="Metallo-hydrolase/oxidoreductase"/>
    <property type="match status" value="1"/>
</dbReference>
<dbReference type="Proteomes" id="UP000092876">
    <property type="component" value="Unassembled WGS sequence"/>
</dbReference>
<feature type="transmembrane region" description="Helical" evidence="6">
    <location>
        <begin position="397"/>
        <end position="417"/>
    </location>
</feature>
<dbReference type="InterPro" id="IPR036866">
    <property type="entry name" value="RibonucZ/Hydroxyglut_hydro"/>
</dbReference>
<organism evidence="8 9">
    <name type="scientific">Vibrio atlanticus</name>
    <dbReference type="NCBI Taxonomy" id="693153"/>
    <lineage>
        <taxon>Bacteria</taxon>
        <taxon>Pseudomonadati</taxon>
        <taxon>Pseudomonadota</taxon>
        <taxon>Gammaproteobacteria</taxon>
        <taxon>Vibrionales</taxon>
        <taxon>Vibrionaceae</taxon>
        <taxon>Vibrio</taxon>
    </lineage>
</organism>
<feature type="transmembrane region" description="Helical" evidence="6">
    <location>
        <begin position="51"/>
        <end position="69"/>
    </location>
</feature>
<evidence type="ECO:0000313" key="8">
    <source>
        <dbReference type="EMBL" id="SBS65747.1"/>
    </source>
</evidence>
<evidence type="ECO:0000313" key="9">
    <source>
        <dbReference type="Proteomes" id="UP000092876"/>
    </source>
</evidence>
<feature type="transmembrane region" description="Helical" evidence="6">
    <location>
        <begin position="466"/>
        <end position="484"/>
    </location>
</feature>
<evidence type="ECO:0000256" key="1">
    <source>
        <dbReference type="ARBA" id="ARBA00004651"/>
    </source>
</evidence>
<protein>
    <submittedName>
        <fullName evidence="8">ComEC family competence protein</fullName>
    </submittedName>
</protein>
<proteinExistence type="predicted"/>
<feature type="transmembrane region" description="Helical" evidence="6">
    <location>
        <begin position="225"/>
        <end position="245"/>
    </location>
</feature>
<dbReference type="RefSeq" id="WP_065679611.1">
    <property type="nucleotide sequence ID" value="NZ_AP025460.1"/>
</dbReference>
<sequence>MFNTWFLISFAATVVSASFWPVMPHWVWAPLMLLLLLASTKYSVFRSARGLATALILVICLGNVIEIQTSRLFQSGQNTTINASVVSLFSENSHGFESVIVARSIGGEKLIFPQLIKLRLFTPFKLTLGDDVNLSVYIKPVWGKLNEAGFDLEKYLFSAGVVANAIYRSNTKYRIHTNSNLRSYWFENSLERLSQLANQDLIMALSFGYRDLIHSQRWDLLKSSGLIHLMAISGLHIGIAFAIGYQVGKVFRLLSSSLLWLPTIFGVGLAYFYSWFAGFTLPTLRALVMCIIASYFLWRGQNISLFRYVALSLCVVLLIWPFSVLSSSFWLSFGALGAVLYIALNSQSSDSNSTFIDRALQLFKIQLMLTFLIAPFSMLFFNGVSLVSVFYNLLLLPWVSMVVIPLLFLAMFFSLILAPVSGDVGLTTFNNGLSEQLWMLVDLSLEPLVFSLPFSERFWFQVDNHMIELSVFLILFFGFVSRYFKRALSILIITVFVLWWEFGKPQQDKLTIDILDVGHGLSLLLEKNNQIVVYDLGNAWPGGSIVESLLIPTLNQRGIHELEGVIVSHFDSDHAGGYPSLLENYNPKWVRASQNISQQGQSTIQESSNIQACTLGEVWTWQGVAFEVLWPPKQVKRAYNPHSCVVRLFDPDLDFSMLLTGDIELVSEWLLAREGERLRSDVMLVPHHGSNTSSLARFIEAVSPQLAIASLAKGNQWGMPSESVIERYHDAGSAWLDTGESGQITISIGQEGWQYHEIREQQGRQWYRQMLRKGVE</sequence>
<dbReference type="GO" id="GO:0030420">
    <property type="term" value="P:establishment of competence for transformation"/>
    <property type="evidence" value="ECO:0007669"/>
    <property type="project" value="InterPro"/>
</dbReference>
<evidence type="ECO:0000256" key="5">
    <source>
        <dbReference type="ARBA" id="ARBA00023136"/>
    </source>
</evidence>
<evidence type="ECO:0000259" key="7">
    <source>
        <dbReference type="SMART" id="SM00849"/>
    </source>
</evidence>
<dbReference type="EMBL" id="FLQP01000040">
    <property type="protein sequence ID" value="SBS65747.1"/>
    <property type="molecule type" value="Genomic_DNA"/>
</dbReference>
<dbReference type="Pfam" id="PF03772">
    <property type="entry name" value="Competence"/>
    <property type="match status" value="1"/>
</dbReference>
<dbReference type="Gene3D" id="3.60.15.10">
    <property type="entry name" value="Ribonuclease Z/Hydroxyacylglutathione hydrolase-like"/>
    <property type="match status" value="1"/>
</dbReference>
<dbReference type="GO" id="GO:0005886">
    <property type="term" value="C:plasma membrane"/>
    <property type="evidence" value="ECO:0007669"/>
    <property type="project" value="UniProtKB-SubCell"/>
</dbReference>
<dbReference type="GeneID" id="94233455"/>
<dbReference type="InterPro" id="IPR004797">
    <property type="entry name" value="Competence_ComEC/Rec2"/>
</dbReference>
<dbReference type="InterPro" id="IPR035681">
    <property type="entry name" value="ComA-like_MBL"/>
</dbReference>
<reference evidence="9" key="1">
    <citation type="submission" date="2016-06" db="EMBL/GenBank/DDBJ databases">
        <authorList>
            <person name="Rodrigo-Torres Lidia"/>
            <person name="Arahal R.David."/>
        </authorList>
    </citation>
    <scope>NUCLEOTIDE SEQUENCE [LARGE SCALE GENOMIC DNA]</scope>
    <source>
        <strain evidence="9">CECT 7223</strain>
    </source>
</reference>
<keyword evidence="3 6" id="KW-0812">Transmembrane</keyword>
<evidence type="ECO:0000256" key="3">
    <source>
        <dbReference type="ARBA" id="ARBA00022692"/>
    </source>
</evidence>
<evidence type="ECO:0000256" key="4">
    <source>
        <dbReference type="ARBA" id="ARBA00022989"/>
    </source>
</evidence>
<dbReference type="AlphaFoldDB" id="A0A1C3IWS2"/>
<dbReference type="InterPro" id="IPR001279">
    <property type="entry name" value="Metallo-B-lactamas"/>
</dbReference>
<feature type="transmembrane region" description="Helical" evidence="6">
    <location>
        <begin position="257"/>
        <end position="276"/>
    </location>
</feature>
<dbReference type="PANTHER" id="PTHR30619:SF1">
    <property type="entry name" value="RECOMBINATION PROTEIN 2"/>
    <property type="match status" value="1"/>
</dbReference>
<dbReference type="Pfam" id="PF00753">
    <property type="entry name" value="Lactamase_B"/>
    <property type="match status" value="1"/>
</dbReference>
<comment type="subcellular location">
    <subcellularLocation>
        <location evidence="1">Cell membrane</location>
        <topology evidence="1">Multi-pass membrane protein</topology>
    </subcellularLocation>
</comment>
<feature type="domain" description="Metallo-beta-lactamase" evidence="7">
    <location>
        <begin position="519"/>
        <end position="713"/>
    </location>
</feature>
<dbReference type="InterPro" id="IPR004477">
    <property type="entry name" value="ComEC_N"/>
</dbReference>
<feature type="transmembrane region" description="Helical" evidence="6">
    <location>
        <begin position="367"/>
        <end position="391"/>
    </location>
</feature>
<dbReference type="NCBIfam" id="TIGR00360">
    <property type="entry name" value="ComEC_N-term"/>
    <property type="match status" value="1"/>
</dbReference>
<accession>A0A1C3IWS2</accession>
<keyword evidence="5 6" id="KW-0472">Membrane</keyword>
<dbReference type="CDD" id="cd07731">
    <property type="entry name" value="ComA-like_MBL-fold"/>
    <property type="match status" value="1"/>
</dbReference>
<feature type="transmembrane region" description="Helical" evidence="6">
    <location>
        <begin position="305"/>
        <end position="323"/>
    </location>
</feature>